<organism evidence="1 2">
    <name type="scientific">Rubrobacter taiwanensis</name>
    <dbReference type="NCBI Taxonomy" id="185139"/>
    <lineage>
        <taxon>Bacteria</taxon>
        <taxon>Bacillati</taxon>
        <taxon>Actinomycetota</taxon>
        <taxon>Rubrobacteria</taxon>
        <taxon>Rubrobacterales</taxon>
        <taxon>Rubrobacteraceae</taxon>
        <taxon>Rubrobacter</taxon>
    </lineage>
</organism>
<dbReference type="PANTHER" id="PTHR39640:SF1">
    <property type="entry name" value="DUF790 FAMILY PROTEIN"/>
    <property type="match status" value="1"/>
</dbReference>
<evidence type="ECO:0000313" key="2">
    <source>
        <dbReference type="Proteomes" id="UP000295244"/>
    </source>
</evidence>
<reference evidence="1 2" key="1">
    <citation type="submission" date="2019-03" db="EMBL/GenBank/DDBJ databases">
        <title>Whole genome sequence of a novel Rubrobacter taiwanensis strain, isolated from Yellowstone National Park.</title>
        <authorList>
            <person name="Freed S."/>
            <person name="Ramaley R.F."/>
            <person name="Kyndt J.A."/>
        </authorList>
    </citation>
    <scope>NUCLEOTIDE SEQUENCE [LARGE SCALE GENOMIC DNA]</scope>
    <source>
        <strain evidence="1 2">Yellowstone</strain>
    </source>
</reference>
<accession>A0A4R1B891</accession>
<dbReference type="RefSeq" id="WP_132692963.1">
    <property type="nucleotide sequence ID" value="NZ_SKBU01000042.1"/>
</dbReference>
<dbReference type="Pfam" id="PF05626">
    <property type="entry name" value="DUF790"/>
    <property type="match status" value="1"/>
</dbReference>
<protein>
    <submittedName>
        <fullName evidence="1">DUF790 family protein</fullName>
    </submittedName>
</protein>
<dbReference type="EMBL" id="SKBU01000042">
    <property type="protein sequence ID" value="TCJ13078.1"/>
    <property type="molecule type" value="Genomic_DNA"/>
</dbReference>
<dbReference type="InterPro" id="IPR008508">
    <property type="entry name" value="Bax1"/>
</dbReference>
<gene>
    <name evidence="1" type="ORF">E0L93_15360</name>
</gene>
<sequence length="410" mass="46339">MLRNEHILAHVNRGRVVPHRLSADDGRVTEVAERLIACYESHREGPRSRLERELALLEEELGPRLDARRGFKVVRALGKLLQDRAEWAPPTSADPYHVRTRLFELAAQMPEFPAEKPDLLQSPTREDVISRVSRETGLEDPVQVMYADRQKAQILRQFERPTPEELISRYNLAQVQGVLYSARELVVDLGREADAELIFRYAKLMELIYRIELTGSGYRLCLDGPLSLFGPVRKYGLRIAKFVPGLMLTQPWSLSAGVLWRGREAVLELDSETSGLTSHYRRPGDEPGDEVRRAFRKAWERSRDTGGWELESGAGIIPLPGLRTALVPDFSLLNRETGELAHLEILGFWTERHLIDRAAQIREAGERGARVLVAAPEGLGATPEALDAALGKEVIWYKTRLDPRAVLENL</sequence>
<dbReference type="Proteomes" id="UP000295244">
    <property type="component" value="Unassembled WGS sequence"/>
</dbReference>
<proteinExistence type="predicted"/>
<evidence type="ECO:0000313" key="1">
    <source>
        <dbReference type="EMBL" id="TCJ13078.1"/>
    </source>
</evidence>
<dbReference type="AlphaFoldDB" id="A0A4R1B891"/>
<name>A0A4R1B891_9ACTN</name>
<dbReference type="PANTHER" id="PTHR39640">
    <property type="entry name" value="VNG6129C"/>
    <property type="match status" value="1"/>
</dbReference>
<dbReference type="PIRSF" id="PIRSF019435">
    <property type="entry name" value="UCP019435"/>
    <property type="match status" value="1"/>
</dbReference>
<keyword evidence="2" id="KW-1185">Reference proteome</keyword>
<comment type="caution">
    <text evidence="1">The sequence shown here is derived from an EMBL/GenBank/DDBJ whole genome shotgun (WGS) entry which is preliminary data.</text>
</comment>
<dbReference type="OrthoDB" id="5292613at2"/>